<dbReference type="Proteomes" id="UP000005555">
    <property type="component" value="Unassembled WGS sequence"/>
</dbReference>
<dbReference type="OrthoDB" id="2521613at2"/>
<sequence>MQEASQYNYAQSRLLTFYSGYRVILSALLLWLGHLDSSPIFFENSDSNLFSTTAAA</sequence>
<feature type="transmembrane region" description="Helical" evidence="1">
    <location>
        <begin position="12"/>
        <end position="32"/>
    </location>
</feature>
<protein>
    <submittedName>
        <fullName evidence="2">Uncharacterized protein</fullName>
    </submittedName>
</protein>
<dbReference type="HOGENOM" id="CLU_3007758_0_0_6"/>
<proteinExistence type="predicted"/>
<comment type="caution">
    <text evidence="2">The sequence shown here is derived from an EMBL/GenBank/DDBJ whole genome shotgun (WGS) entry which is preliminary data.</text>
</comment>
<dbReference type="STRING" id="314287.GB2207_05584"/>
<gene>
    <name evidence="2" type="ORF">GB2207_05584</name>
</gene>
<keyword evidence="1" id="KW-0812">Transmembrane</keyword>
<evidence type="ECO:0000313" key="3">
    <source>
        <dbReference type="Proteomes" id="UP000005555"/>
    </source>
</evidence>
<dbReference type="EMBL" id="AAPI01000008">
    <property type="protein sequence ID" value="EAS46207.1"/>
    <property type="molecule type" value="Genomic_DNA"/>
</dbReference>
<evidence type="ECO:0000256" key="1">
    <source>
        <dbReference type="SAM" id="Phobius"/>
    </source>
</evidence>
<keyword evidence="1" id="KW-1133">Transmembrane helix</keyword>
<name>Q1YQ02_9GAMM</name>
<keyword evidence="1" id="KW-0472">Membrane</keyword>
<accession>Q1YQ02</accession>
<reference evidence="2 3" key="1">
    <citation type="submission" date="2006-03" db="EMBL/GenBank/DDBJ databases">
        <authorList>
            <person name="Giovannoni S.J."/>
            <person name="Cho J.-C."/>
            <person name="Ferriera S."/>
            <person name="Johnson J."/>
            <person name="Kravitz S."/>
            <person name="Halpern A."/>
            <person name="Remington K."/>
            <person name="Beeson K."/>
            <person name="Tran B."/>
            <person name="Rogers Y.-H."/>
            <person name="Friedman R."/>
            <person name="Venter J.C."/>
        </authorList>
    </citation>
    <scope>NUCLEOTIDE SEQUENCE [LARGE SCALE GENOMIC DNA]</scope>
    <source>
        <strain evidence="2 3">HTCC2207</strain>
    </source>
</reference>
<evidence type="ECO:0000313" key="2">
    <source>
        <dbReference type="EMBL" id="EAS46207.1"/>
    </source>
</evidence>
<organism evidence="2 3">
    <name type="scientific">gamma proteobacterium HTCC2207</name>
    <dbReference type="NCBI Taxonomy" id="314287"/>
    <lineage>
        <taxon>Bacteria</taxon>
        <taxon>Pseudomonadati</taxon>
        <taxon>Pseudomonadota</taxon>
        <taxon>Gammaproteobacteria</taxon>
        <taxon>Cellvibrionales</taxon>
        <taxon>Porticoccaceae</taxon>
        <taxon>SAR92 clade</taxon>
    </lineage>
</organism>
<keyword evidence="3" id="KW-1185">Reference proteome</keyword>
<dbReference type="AlphaFoldDB" id="Q1YQ02"/>